<keyword evidence="4" id="KW-0560">Oxidoreductase</keyword>
<evidence type="ECO:0000256" key="4">
    <source>
        <dbReference type="ARBA" id="ARBA00023002"/>
    </source>
</evidence>
<dbReference type="CDD" id="cd02110">
    <property type="entry name" value="SO_family_Moco_dimer"/>
    <property type="match status" value="1"/>
</dbReference>
<dbReference type="GO" id="GO:0030151">
    <property type="term" value="F:molybdenum ion binding"/>
    <property type="evidence" value="ECO:0007669"/>
    <property type="project" value="InterPro"/>
</dbReference>
<dbReference type="GO" id="GO:0043546">
    <property type="term" value="F:molybdopterin cofactor binding"/>
    <property type="evidence" value="ECO:0007669"/>
    <property type="project" value="TreeGrafter"/>
</dbReference>
<dbReference type="Pfam" id="PF03404">
    <property type="entry name" value="Mo-co_dimer"/>
    <property type="match status" value="1"/>
</dbReference>
<evidence type="ECO:0000259" key="5">
    <source>
        <dbReference type="Pfam" id="PF00174"/>
    </source>
</evidence>
<dbReference type="SUPFAM" id="SSF81296">
    <property type="entry name" value="E set domains"/>
    <property type="match status" value="1"/>
</dbReference>
<dbReference type="PANTHER" id="PTHR19372:SF7">
    <property type="entry name" value="SULFITE OXIDASE, MITOCHONDRIAL"/>
    <property type="match status" value="1"/>
</dbReference>
<dbReference type="InterPro" id="IPR005066">
    <property type="entry name" value="MoCF_OxRdtse_dimer"/>
</dbReference>
<dbReference type="EMBL" id="QGNA01000001">
    <property type="protein sequence ID" value="PWS38855.1"/>
    <property type="molecule type" value="Genomic_DNA"/>
</dbReference>
<evidence type="ECO:0000256" key="1">
    <source>
        <dbReference type="ARBA" id="ARBA00001924"/>
    </source>
</evidence>
<dbReference type="InterPro" id="IPR014756">
    <property type="entry name" value="Ig_E-set"/>
</dbReference>
<dbReference type="GO" id="GO:0006790">
    <property type="term" value="P:sulfur compound metabolic process"/>
    <property type="evidence" value="ECO:0007669"/>
    <property type="project" value="TreeGrafter"/>
</dbReference>
<dbReference type="PRINTS" id="PR00407">
    <property type="entry name" value="EUMOPTERIN"/>
</dbReference>
<dbReference type="GO" id="GO:0020037">
    <property type="term" value="F:heme binding"/>
    <property type="evidence" value="ECO:0007669"/>
    <property type="project" value="TreeGrafter"/>
</dbReference>
<dbReference type="InterPro" id="IPR000572">
    <property type="entry name" value="OxRdtase_Mopterin-bd_dom"/>
</dbReference>
<dbReference type="GO" id="GO:0008482">
    <property type="term" value="F:sulfite oxidase activity"/>
    <property type="evidence" value="ECO:0007669"/>
    <property type="project" value="TreeGrafter"/>
</dbReference>
<feature type="domain" description="Moybdenum cofactor oxidoreductase dimerisation" evidence="6">
    <location>
        <begin position="323"/>
        <end position="438"/>
    </location>
</feature>
<dbReference type="InterPro" id="IPR008335">
    <property type="entry name" value="Mopterin_OxRdtase_euk"/>
</dbReference>
<dbReference type="AlphaFoldDB" id="A0A317FJB2"/>
<dbReference type="Gene3D" id="2.60.40.650">
    <property type="match status" value="1"/>
</dbReference>
<protein>
    <submittedName>
        <fullName evidence="7">Molybdopterin containing oxidoreductase</fullName>
    </submittedName>
</protein>
<evidence type="ECO:0000313" key="8">
    <source>
        <dbReference type="Proteomes" id="UP000245765"/>
    </source>
</evidence>
<keyword evidence="3" id="KW-0479">Metal-binding</keyword>
<evidence type="ECO:0000313" key="7">
    <source>
        <dbReference type="EMBL" id="PWS38855.1"/>
    </source>
</evidence>
<sequence length="441" mass="47532">MTLRHGKAERSIQELYRDDPERADAVAFGRRGALKGTALAAMGGMLGAAIPFAGRMPEGTLPALFARPAAAQGAAPAVLRMEGKAPLILQQERPLVGETPEHLLDEPVTSYANFFIRNNGGIPDPVADPRTWKLRIDGEVNTPLELTMGDLESRFPVVTRQLQMECGGNGRAFFAPQTRGNQWGNGAIGNAEWTGVRLRDVLQAAGAKETARYTGHFGADPHLSGAADRAAISRGMRMAKAMDEDTLIVFRMNGQPIPHIHGAPLRLLVPGWPGSLSQKWLTRVTLLSQPHTGAGMGGTSYRMPVRPIVPGSNNNGADFADMESMPVRSILSSHAHGTRLPAGTRSLDLRGAAWAGDLTVRAVHASVDFGATWTEMQVAAPANRHAWQRWTGRVALPSDGYYEIWYRATDSEGRMQPHAPANWNPQGYGANPISRAAILVG</sequence>
<keyword evidence="8" id="KW-1185">Reference proteome</keyword>
<dbReference type="Proteomes" id="UP000245765">
    <property type="component" value="Unassembled WGS sequence"/>
</dbReference>
<dbReference type="Pfam" id="PF00174">
    <property type="entry name" value="Oxidored_molyb"/>
    <property type="match status" value="1"/>
</dbReference>
<gene>
    <name evidence="7" type="ORF">DFH01_06295</name>
</gene>
<feature type="domain" description="Oxidoreductase molybdopterin-binding" evidence="5">
    <location>
        <begin position="125"/>
        <end position="293"/>
    </location>
</feature>
<dbReference type="PANTHER" id="PTHR19372">
    <property type="entry name" value="SULFITE REDUCTASE"/>
    <property type="match status" value="1"/>
</dbReference>
<proteinExistence type="predicted"/>
<dbReference type="SUPFAM" id="SSF56524">
    <property type="entry name" value="Oxidoreductase molybdopterin-binding domain"/>
    <property type="match status" value="1"/>
</dbReference>
<name>A0A317FJB2_9PROT</name>
<organism evidence="7 8">
    <name type="scientific">Falsiroseomonas bella</name>
    <dbReference type="NCBI Taxonomy" id="2184016"/>
    <lineage>
        <taxon>Bacteria</taxon>
        <taxon>Pseudomonadati</taxon>
        <taxon>Pseudomonadota</taxon>
        <taxon>Alphaproteobacteria</taxon>
        <taxon>Acetobacterales</taxon>
        <taxon>Roseomonadaceae</taxon>
        <taxon>Falsiroseomonas</taxon>
    </lineage>
</organism>
<dbReference type="InterPro" id="IPR036374">
    <property type="entry name" value="OxRdtase_Mopterin-bd_sf"/>
</dbReference>
<dbReference type="RefSeq" id="WP_109869476.1">
    <property type="nucleotide sequence ID" value="NZ_QGNA01000001.1"/>
</dbReference>
<accession>A0A317FJB2</accession>
<comment type="caution">
    <text evidence="7">The sequence shown here is derived from an EMBL/GenBank/DDBJ whole genome shotgun (WGS) entry which is preliminary data.</text>
</comment>
<evidence type="ECO:0000256" key="3">
    <source>
        <dbReference type="ARBA" id="ARBA00022723"/>
    </source>
</evidence>
<dbReference type="OrthoDB" id="9778777at2"/>
<keyword evidence="2" id="KW-0500">Molybdenum</keyword>
<evidence type="ECO:0000256" key="2">
    <source>
        <dbReference type="ARBA" id="ARBA00022505"/>
    </source>
</evidence>
<comment type="cofactor">
    <cofactor evidence="1">
        <name>Mo-molybdopterin</name>
        <dbReference type="ChEBI" id="CHEBI:71302"/>
    </cofactor>
</comment>
<evidence type="ECO:0000259" key="6">
    <source>
        <dbReference type="Pfam" id="PF03404"/>
    </source>
</evidence>
<reference evidence="8" key="1">
    <citation type="submission" date="2018-05" db="EMBL/GenBank/DDBJ databases">
        <authorList>
            <person name="Du Z."/>
            <person name="Wang X."/>
        </authorList>
    </citation>
    <scope>NUCLEOTIDE SEQUENCE [LARGE SCALE GENOMIC DNA]</scope>
    <source>
        <strain evidence="8">CQN31</strain>
    </source>
</reference>
<dbReference type="Gene3D" id="3.90.420.10">
    <property type="entry name" value="Oxidoreductase, molybdopterin-binding domain"/>
    <property type="match status" value="1"/>
</dbReference>